<gene>
    <name evidence="2" type="ORF">E5S67_04690</name>
</gene>
<proteinExistence type="predicted"/>
<dbReference type="Proteomes" id="UP000702425">
    <property type="component" value="Unassembled WGS sequence"/>
</dbReference>
<evidence type="ECO:0000259" key="1">
    <source>
        <dbReference type="Pfam" id="PF05838"/>
    </source>
</evidence>
<name>A0ABX2D2Q9_9CYAN</name>
<dbReference type="InterPro" id="IPR008565">
    <property type="entry name" value="TtsA-like_GH18_dom"/>
</dbReference>
<keyword evidence="3" id="KW-1185">Reference proteome</keyword>
<reference evidence="2 3" key="1">
    <citation type="journal article" date="2020" name="Sci. Rep.">
        <title>A novel cyanobacterial geosmin producer, revising GeoA distribution and dispersion patterns in Bacteria.</title>
        <authorList>
            <person name="Churro C."/>
            <person name="Semedo-Aguiar A.P."/>
            <person name="Silva A.D."/>
            <person name="Pereira-Leal J.B."/>
            <person name="Leite R.B."/>
        </authorList>
    </citation>
    <scope>NUCLEOTIDE SEQUENCE [LARGE SCALE GENOMIC DNA]</scope>
    <source>
        <strain evidence="2 3">IPMA8</strain>
    </source>
</reference>
<dbReference type="Pfam" id="PF05838">
    <property type="entry name" value="Glyco_hydro_108"/>
    <property type="match status" value="1"/>
</dbReference>
<protein>
    <recommendedName>
        <fullName evidence="1">TtsA-like Glycoside hydrolase family 108 domain-containing protein</fullName>
    </recommendedName>
</protein>
<evidence type="ECO:0000313" key="2">
    <source>
        <dbReference type="EMBL" id="NQE36924.1"/>
    </source>
</evidence>
<organism evidence="2 3">
    <name type="scientific">Microcoleus asticus IPMA8</name>
    <dbReference type="NCBI Taxonomy" id="2563858"/>
    <lineage>
        <taxon>Bacteria</taxon>
        <taxon>Bacillati</taxon>
        <taxon>Cyanobacteriota</taxon>
        <taxon>Cyanophyceae</taxon>
        <taxon>Oscillatoriophycideae</taxon>
        <taxon>Oscillatoriales</taxon>
        <taxon>Microcoleaceae</taxon>
        <taxon>Microcoleus</taxon>
        <taxon>Microcoleus asticus</taxon>
    </lineage>
</organism>
<dbReference type="Gene3D" id="1.20.141.10">
    <property type="entry name" value="Chitosanase, subunit A, domain 1"/>
    <property type="match status" value="1"/>
</dbReference>
<dbReference type="SUPFAM" id="SSF53955">
    <property type="entry name" value="Lysozyme-like"/>
    <property type="match status" value="1"/>
</dbReference>
<dbReference type="RefSeq" id="WP_172190783.1">
    <property type="nucleotide sequence ID" value="NZ_CAWPPK010000007.1"/>
</dbReference>
<accession>A0ABX2D2Q9</accession>
<feature type="domain" description="TtsA-like Glycoside hydrolase family 108" evidence="1">
    <location>
        <begin position="58"/>
        <end position="140"/>
    </location>
</feature>
<dbReference type="EMBL" id="SRRZ01000104">
    <property type="protein sequence ID" value="NQE36924.1"/>
    <property type="molecule type" value="Genomic_DNA"/>
</dbReference>
<sequence>MSDKQATQRQHNIKWKPNLLLGILLLTLAIPLPFAQKTLAQQQTASFRQKLFQTALYFTLYFEGGFSNHPADKGGRTYRGVLQTEYNAYRYSRGLPPLDVTQMSEAELLEIYKYYWDSSLSGTMQPALAIVMFDTAVNFGINNSITFLQQALGLPQTGIFDPRTKEALKAANNKNTALQMINERIIYRYKRVQEDPTQMAFFRGWLSRDYSLWGYVNKLKN</sequence>
<dbReference type="InterPro" id="IPR023346">
    <property type="entry name" value="Lysozyme-like_dom_sf"/>
</dbReference>
<comment type="caution">
    <text evidence="2">The sequence shown here is derived from an EMBL/GenBank/DDBJ whole genome shotgun (WGS) entry which is preliminary data.</text>
</comment>
<evidence type="ECO:0000313" key="3">
    <source>
        <dbReference type="Proteomes" id="UP000702425"/>
    </source>
</evidence>